<organism evidence="1 2">
    <name type="scientific">Bacteroides uniformis (strain ATCC 8492 / DSM 6597 / CCUG 4942 / CIP 103695 / JCM 5828 / KCTC 5204 / NCTC 13054 / VPI 0061)</name>
    <dbReference type="NCBI Taxonomy" id="411479"/>
    <lineage>
        <taxon>Bacteria</taxon>
        <taxon>Pseudomonadati</taxon>
        <taxon>Bacteroidota</taxon>
        <taxon>Bacteroidia</taxon>
        <taxon>Bacteroidales</taxon>
        <taxon>Bacteroidaceae</taxon>
        <taxon>Bacteroides</taxon>
    </lineage>
</organism>
<protein>
    <submittedName>
        <fullName evidence="1">Uncharacterized protein</fullName>
    </submittedName>
</protein>
<evidence type="ECO:0000313" key="2">
    <source>
        <dbReference type="Proteomes" id="UP000004110"/>
    </source>
</evidence>
<evidence type="ECO:0000313" key="1">
    <source>
        <dbReference type="EMBL" id="EDO54377.1"/>
    </source>
</evidence>
<dbReference type="Proteomes" id="UP000004110">
    <property type="component" value="Unassembled WGS sequence"/>
</dbReference>
<reference evidence="1" key="1">
    <citation type="submission" date="2007-06" db="EMBL/GenBank/DDBJ databases">
        <authorList>
            <person name="Fulton L."/>
            <person name="Clifton S."/>
            <person name="Fulton B."/>
            <person name="Xu J."/>
            <person name="Minx P."/>
            <person name="Pepin K.H."/>
            <person name="Johnson M."/>
            <person name="Thiruvilangam P."/>
            <person name="Bhonagiri V."/>
            <person name="Nash W.E."/>
            <person name="Mardis E.R."/>
            <person name="Wilson R.K."/>
        </authorList>
    </citation>
    <scope>NUCLEOTIDE SEQUENCE [LARGE SCALE GENOMIC DNA]</scope>
    <source>
        <strain evidence="1">ATCC 8492</strain>
    </source>
</reference>
<dbReference type="AlphaFoldDB" id="A0ABC9NCX4"/>
<sequence>MPNNMPALATYRNPSAPLTPIVPIAKRKYKATPQGKKDLKSATKLRPVILNHAPTKKKKTASILGISKVPPTSQIQPNTTNIYQRK</sequence>
<proteinExistence type="predicted"/>
<reference evidence="1" key="2">
    <citation type="submission" date="2013-11" db="EMBL/GenBank/DDBJ databases">
        <title>Draft genome sequence of Bacteroides uniformis (ATCC 8492).</title>
        <authorList>
            <person name="Sudarsanam P."/>
            <person name="Ley R."/>
            <person name="Guruge J."/>
            <person name="Turnbaugh P.J."/>
            <person name="Mahowald M."/>
            <person name="Liep D."/>
            <person name="Gordon J."/>
        </authorList>
    </citation>
    <scope>NUCLEOTIDE SEQUENCE</scope>
    <source>
        <strain evidence="1">ATCC 8492</strain>
    </source>
</reference>
<keyword evidence="2" id="KW-1185">Reference proteome</keyword>
<gene>
    <name evidence="1" type="ORF">BACUNI_01853</name>
</gene>
<dbReference type="EMBL" id="AAYH02000042">
    <property type="protein sequence ID" value="EDO54377.1"/>
    <property type="molecule type" value="Genomic_DNA"/>
</dbReference>
<name>A0ABC9NCX4_BACUC</name>
<accession>A0ABC9NCX4</accession>
<comment type="caution">
    <text evidence="1">The sequence shown here is derived from an EMBL/GenBank/DDBJ whole genome shotgun (WGS) entry which is preliminary data.</text>
</comment>